<evidence type="ECO:0000313" key="2">
    <source>
        <dbReference type="Proteomes" id="UP000789525"/>
    </source>
</evidence>
<sequence>MDITRSELFEQYEQDFEQISQSILQKINVTLPSQSGEKRKATTRAAEREIEEAEEIVAQMEMEVMNLPTATRARLQAKVRVYKSNVEKLKRDLRAARSRITGTSDRDELLAGSNGTDLDSESMNQRSKLLSGTERLADSSRRLQDSHRIALET</sequence>
<dbReference type="EMBL" id="CAJVPT010006992">
    <property type="protein sequence ID" value="CAG8536444.1"/>
    <property type="molecule type" value="Genomic_DNA"/>
</dbReference>
<name>A0ACA9LLH8_9GLOM</name>
<gene>
    <name evidence="1" type="ORF">ACOLOM_LOCUS4289</name>
</gene>
<accession>A0ACA9LLH8</accession>
<keyword evidence="2" id="KW-1185">Reference proteome</keyword>
<evidence type="ECO:0000313" key="1">
    <source>
        <dbReference type="EMBL" id="CAG8536444.1"/>
    </source>
</evidence>
<reference evidence="1" key="1">
    <citation type="submission" date="2021-06" db="EMBL/GenBank/DDBJ databases">
        <authorList>
            <person name="Kallberg Y."/>
            <person name="Tangrot J."/>
            <person name="Rosling A."/>
        </authorList>
    </citation>
    <scope>NUCLEOTIDE SEQUENCE</scope>
    <source>
        <strain evidence="1">CL356</strain>
    </source>
</reference>
<organism evidence="1 2">
    <name type="scientific">Acaulospora colombiana</name>
    <dbReference type="NCBI Taxonomy" id="27376"/>
    <lineage>
        <taxon>Eukaryota</taxon>
        <taxon>Fungi</taxon>
        <taxon>Fungi incertae sedis</taxon>
        <taxon>Mucoromycota</taxon>
        <taxon>Glomeromycotina</taxon>
        <taxon>Glomeromycetes</taxon>
        <taxon>Diversisporales</taxon>
        <taxon>Acaulosporaceae</taxon>
        <taxon>Acaulospora</taxon>
    </lineage>
</organism>
<protein>
    <submittedName>
        <fullName evidence="1">15917_t:CDS:1</fullName>
    </submittedName>
</protein>
<feature type="non-terminal residue" evidence="1">
    <location>
        <position position="153"/>
    </location>
</feature>
<comment type="caution">
    <text evidence="1">The sequence shown here is derived from an EMBL/GenBank/DDBJ whole genome shotgun (WGS) entry which is preliminary data.</text>
</comment>
<proteinExistence type="predicted"/>
<dbReference type="Proteomes" id="UP000789525">
    <property type="component" value="Unassembled WGS sequence"/>
</dbReference>